<dbReference type="EMBL" id="JAPKMY010000002">
    <property type="protein sequence ID" value="MCX5466932.1"/>
    <property type="molecule type" value="Genomic_DNA"/>
</dbReference>
<proteinExistence type="predicted"/>
<gene>
    <name evidence="1" type="ORF">OSH00_04155</name>
</gene>
<dbReference type="RefSeq" id="WP_266129376.1">
    <property type="nucleotide sequence ID" value="NZ_JAPKMY010000002.1"/>
</dbReference>
<keyword evidence="2" id="KW-1185">Reference proteome</keyword>
<sequence>MGEQNNRSAVVKQKQIFDVVIDWYPPEKGGRRQNPQRGIYYCTTEILNKYKTDTWSIALKMNEISPHEAEMWFLFDHDERHVHIGQLFVLLEGPKCVGHIMIQRFKDSG</sequence>
<dbReference type="AlphaFoldDB" id="A0A9X3DSD0"/>
<protein>
    <submittedName>
        <fullName evidence="1">Uncharacterized protein</fullName>
    </submittedName>
</protein>
<reference evidence="1" key="1">
    <citation type="submission" date="2022-11" db="EMBL/GenBank/DDBJ databases">
        <title>Biodiversity and phylogenetic relationships of bacteria.</title>
        <authorList>
            <person name="Machado R.A.R."/>
            <person name="Bhat A."/>
            <person name="Loulou A."/>
            <person name="Kallel S."/>
        </authorList>
    </citation>
    <scope>NUCLEOTIDE SEQUENCE</scope>
    <source>
        <strain evidence="1">A-IN1</strain>
    </source>
</reference>
<dbReference type="Proteomes" id="UP001146019">
    <property type="component" value="Unassembled WGS sequence"/>
</dbReference>
<organism evidence="1 2">
    <name type="scientific">Acinetobacter nematophilus</name>
    <dbReference type="NCBI Taxonomy" id="2994642"/>
    <lineage>
        <taxon>Bacteria</taxon>
        <taxon>Pseudomonadati</taxon>
        <taxon>Pseudomonadota</taxon>
        <taxon>Gammaproteobacteria</taxon>
        <taxon>Moraxellales</taxon>
        <taxon>Moraxellaceae</taxon>
        <taxon>Acinetobacter</taxon>
    </lineage>
</organism>
<name>A0A9X3DSD0_9GAMM</name>
<accession>A0A9X3DSD0</accession>
<evidence type="ECO:0000313" key="1">
    <source>
        <dbReference type="EMBL" id="MCX5466932.1"/>
    </source>
</evidence>
<comment type="caution">
    <text evidence="1">The sequence shown here is derived from an EMBL/GenBank/DDBJ whole genome shotgun (WGS) entry which is preliminary data.</text>
</comment>
<evidence type="ECO:0000313" key="2">
    <source>
        <dbReference type="Proteomes" id="UP001146019"/>
    </source>
</evidence>